<evidence type="ECO:0000256" key="1">
    <source>
        <dbReference type="ARBA" id="ARBA00004170"/>
    </source>
</evidence>
<organism evidence="10 11">
    <name type="scientific">Armadillidium nasatum</name>
    <dbReference type="NCBI Taxonomy" id="96803"/>
    <lineage>
        <taxon>Eukaryota</taxon>
        <taxon>Metazoa</taxon>
        <taxon>Ecdysozoa</taxon>
        <taxon>Arthropoda</taxon>
        <taxon>Crustacea</taxon>
        <taxon>Multicrustacea</taxon>
        <taxon>Malacostraca</taxon>
        <taxon>Eumalacostraca</taxon>
        <taxon>Peracarida</taxon>
        <taxon>Isopoda</taxon>
        <taxon>Oniscidea</taxon>
        <taxon>Crinocheta</taxon>
        <taxon>Armadillidiidae</taxon>
        <taxon>Armadillidium</taxon>
    </lineage>
</organism>
<dbReference type="GO" id="GO:0005483">
    <property type="term" value="F:soluble NSF attachment protein activity"/>
    <property type="evidence" value="ECO:0007669"/>
    <property type="project" value="TreeGrafter"/>
</dbReference>
<evidence type="ECO:0000256" key="8">
    <source>
        <dbReference type="ARBA" id="ARBA00042485"/>
    </source>
</evidence>
<dbReference type="SUPFAM" id="SSF48452">
    <property type="entry name" value="TPR-like"/>
    <property type="match status" value="1"/>
</dbReference>
<evidence type="ECO:0000313" key="11">
    <source>
        <dbReference type="Proteomes" id="UP000326759"/>
    </source>
</evidence>
<dbReference type="AlphaFoldDB" id="A0A5N5TML6"/>
<dbReference type="GO" id="GO:0016192">
    <property type="term" value="P:vesicle-mediated transport"/>
    <property type="evidence" value="ECO:0007669"/>
    <property type="project" value="UniProtKB-KW"/>
</dbReference>
<comment type="similarity">
    <text evidence="2">Belongs to the SNAP family.</text>
</comment>
<dbReference type="PANTHER" id="PTHR13768">
    <property type="entry name" value="SOLUBLE NSF ATTACHMENT PROTEIN SNAP"/>
    <property type="match status" value="1"/>
</dbReference>
<comment type="subcellular location">
    <subcellularLocation>
        <location evidence="1">Membrane</location>
        <topology evidence="1">Peripheral membrane protein</topology>
    </subcellularLocation>
</comment>
<evidence type="ECO:0000256" key="4">
    <source>
        <dbReference type="ARBA" id="ARBA00022892"/>
    </source>
</evidence>
<sequence>MGSNKKVEEALAHIREAEKSLKTGLLKWKPDYDIAADEYNAAATCYKAARQFAQYRDCLLKAAENYKICRSFFSAAKCVEHAALASKEIGDIDSIASLSERAAGLYRNHGVPDTAALALDKGAKMIEGQNVEKAIHLYKYAVEIVMVQTVNSLIQGFDEQDGDMVLKALNSAFIKHMDVEYAKLAKIIPIPKTSEEQKKSKEESSYSHDANESAQQTSEGKHDDEELDLC</sequence>
<keyword evidence="4" id="KW-0931">ER-Golgi transport</keyword>
<gene>
    <name evidence="10" type="primary">NAPG</name>
    <name evidence="10" type="ORF">Anas_03101</name>
</gene>
<dbReference type="EMBL" id="SEYY01000353">
    <property type="protein sequence ID" value="KAB7507415.1"/>
    <property type="molecule type" value="Genomic_DNA"/>
</dbReference>
<accession>A0A5N5TML6</accession>
<feature type="compositionally biased region" description="Basic and acidic residues" evidence="9">
    <location>
        <begin position="193"/>
        <end position="211"/>
    </location>
</feature>
<comment type="caution">
    <text evidence="10">The sequence shown here is derived from an EMBL/GenBank/DDBJ whole genome shotgun (WGS) entry which is preliminary data.</text>
</comment>
<keyword evidence="5" id="KW-0653">Protein transport</keyword>
<keyword evidence="6" id="KW-0472">Membrane</keyword>
<reference evidence="10 11" key="1">
    <citation type="journal article" date="2019" name="PLoS Biol.">
        <title>Sex chromosomes control vertical transmission of feminizing Wolbachia symbionts in an isopod.</title>
        <authorList>
            <person name="Becking T."/>
            <person name="Chebbi M.A."/>
            <person name="Giraud I."/>
            <person name="Moumen B."/>
            <person name="Laverre T."/>
            <person name="Caubet Y."/>
            <person name="Peccoud J."/>
            <person name="Gilbert C."/>
            <person name="Cordaux R."/>
        </authorList>
    </citation>
    <scope>NUCLEOTIDE SEQUENCE [LARGE SCALE GENOMIC DNA]</scope>
    <source>
        <strain evidence="10">ANa2</strain>
        <tissue evidence="10">Whole body excluding digestive tract and cuticle</tissue>
    </source>
</reference>
<evidence type="ECO:0000256" key="2">
    <source>
        <dbReference type="ARBA" id="ARBA00010050"/>
    </source>
</evidence>
<dbReference type="Gene3D" id="1.25.40.10">
    <property type="entry name" value="Tetratricopeptide repeat domain"/>
    <property type="match status" value="2"/>
</dbReference>
<dbReference type="InterPro" id="IPR000744">
    <property type="entry name" value="NSF_attach"/>
</dbReference>
<dbReference type="PANTHER" id="PTHR13768:SF2">
    <property type="entry name" value="GAMMA-SOLUBLE NSF ATTACHMENT PROTEIN"/>
    <property type="match status" value="1"/>
</dbReference>
<dbReference type="OrthoDB" id="26569at2759"/>
<dbReference type="InterPro" id="IPR011990">
    <property type="entry name" value="TPR-like_helical_dom_sf"/>
</dbReference>
<dbReference type="GO" id="GO:0019905">
    <property type="term" value="F:syntaxin binding"/>
    <property type="evidence" value="ECO:0007669"/>
    <property type="project" value="TreeGrafter"/>
</dbReference>
<keyword evidence="11" id="KW-1185">Reference proteome</keyword>
<keyword evidence="3" id="KW-0813">Transport</keyword>
<proteinExistence type="inferred from homology"/>
<evidence type="ECO:0000256" key="9">
    <source>
        <dbReference type="SAM" id="MobiDB-lite"/>
    </source>
</evidence>
<name>A0A5N5TML6_9CRUS</name>
<protein>
    <recommendedName>
        <fullName evidence="7">Gamma-soluble NSF attachment protein</fullName>
    </recommendedName>
    <alternativeName>
        <fullName evidence="8">N-ethylmaleimide-sensitive factor attachment protein gamma</fullName>
    </alternativeName>
</protein>
<dbReference type="Pfam" id="PF14938">
    <property type="entry name" value="SNAP"/>
    <property type="match status" value="1"/>
</dbReference>
<evidence type="ECO:0000313" key="10">
    <source>
        <dbReference type="EMBL" id="KAB7507415.1"/>
    </source>
</evidence>
<dbReference type="Proteomes" id="UP000326759">
    <property type="component" value="Unassembled WGS sequence"/>
</dbReference>
<evidence type="ECO:0000256" key="7">
    <source>
        <dbReference type="ARBA" id="ARBA00040047"/>
    </source>
</evidence>
<dbReference type="GO" id="GO:0006886">
    <property type="term" value="P:intracellular protein transport"/>
    <property type="evidence" value="ECO:0007669"/>
    <property type="project" value="InterPro"/>
</dbReference>
<evidence type="ECO:0000256" key="5">
    <source>
        <dbReference type="ARBA" id="ARBA00022927"/>
    </source>
</evidence>
<dbReference type="GO" id="GO:0031201">
    <property type="term" value="C:SNARE complex"/>
    <property type="evidence" value="ECO:0007669"/>
    <property type="project" value="TreeGrafter"/>
</dbReference>
<feature type="region of interest" description="Disordered" evidence="9">
    <location>
        <begin position="192"/>
        <end position="230"/>
    </location>
</feature>
<evidence type="ECO:0000256" key="3">
    <source>
        <dbReference type="ARBA" id="ARBA00022448"/>
    </source>
</evidence>
<dbReference type="GO" id="GO:0005774">
    <property type="term" value="C:vacuolar membrane"/>
    <property type="evidence" value="ECO:0007669"/>
    <property type="project" value="TreeGrafter"/>
</dbReference>
<evidence type="ECO:0000256" key="6">
    <source>
        <dbReference type="ARBA" id="ARBA00023136"/>
    </source>
</evidence>